<organism evidence="1">
    <name type="scientific">viral metagenome</name>
    <dbReference type="NCBI Taxonomy" id="1070528"/>
    <lineage>
        <taxon>unclassified sequences</taxon>
        <taxon>metagenomes</taxon>
        <taxon>organismal metagenomes</taxon>
    </lineage>
</organism>
<protein>
    <submittedName>
        <fullName evidence="1">Uncharacterized protein</fullName>
    </submittedName>
</protein>
<reference evidence="1" key="1">
    <citation type="submission" date="2020-03" db="EMBL/GenBank/DDBJ databases">
        <title>The deep terrestrial virosphere.</title>
        <authorList>
            <person name="Holmfeldt K."/>
            <person name="Nilsson E."/>
            <person name="Simone D."/>
            <person name="Lopez-Fernandez M."/>
            <person name="Wu X."/>
            <person name="de Brujin I."/>
            <person name="Lundin D."/>
            <person name="Andersson A."/>
            <person name="Bertilsson S."/>
            <person name="Dopson M."/>
        </authorList>
    </citation>
    <scope>NUCLEOTIDE SEQUENCE</scope>
    <source>
        <strain evidence="1">MM415B04289</strain>
    </source>
</reference>
<name>A0A6M3LKE3_9ZZZZ</name>
<sequence length="247" mass="26022">MAQSEVGQIRIFEDFVGKEIPIAGTADIEMLGDFKVGGEGFEDGTVGVLAVDSDGLSGIVNVNSGATDNDCTAIMTSTMFDVGLMGTLVMEVRSRFVDLDAKACFIGFSGTITDDMQLVDILDYSAATTVTLTAASICGFWYCSELTDDEDWHGVYKGGTTTGVTATGSIDLDADAVAGEFQILRLEIDNNGTARWYVDGVLKQTVVGAVSTTTDLAACVAIAANSGEEAVIQPDYILVTANRDWTV</sequence>
<dbReference type="AlphaFoldDB" id="A0A6M3LKE3"/>
<dbReference type="EMBL" id="MT143136">
    <property type="protein sequence ID" value="QJA93275.1"/>
    <property type="molecule type" value="Genomic_DNA"/>
</dbReference>
<gene>
    <name evidence="1" type="ORF">MM415B04289_0006</name>
</gene>
<proteinExistence type="predicted"/>
<accession>A0A6M3LKE3</accession>
<evidence type="ECO:0000313" key="1">
    <source>
        <dbReference type="EMBL" id="QJA93275.1"/>
    </source>
</evidence>